<gene>
    <name evidence="2" type="ORF">HYPSUDRAFT_208632</name>
</gene>
<evidence type="ECO:0000256" key="1">
    <source>
        <dbReference type="SAM" id="MobiDB-lite"/>
    </source>
</evidence>
<name>A0A0D2ND19_HYPSF</name>
<evidence type="ECO:0000313" key="2">
    <source>
        <dbReference type="EMBL" id="KJA14506.1"/>
    </source>
</evidence>
<evidence type="ECO:0000313" key="3">
    <source>
        <dbReference type="Proteomes" id="UP000054270"/>
    </source>
</evidence>
<dbReference type="AlphaFoldDB" id="A0A0D2ND19"/>
<dbReference type="Proteomes" id="UP000054270">
    <property type="component" value="Unassembled WGS sequence"/>
</dbReference>
<accession>A0A0D2ND19</accession>
<proteinExistence type="predicted"/>
<feature type="region of interest" description="Disordered" evidence="1">
    <location>
        <begin position="1"/>
        <end position="36"/>
    </location>
</feature>
<reference evidence="3" key="1">
    <citation type="submission" date="2014-04" db="EMBL/GenBank/DDBJ databases">
        <title>Evolutionary Origins and Diversification of the Mycorrhizal Mutualists.</title>
        <authorList>
            <consortium name="DOE Joint Genome Institute"/>
            <consortium name="Mycorrhizal Genomics Consortium"/>
            <person name="Kohler A."/>
            <person name="Kuo A."/>
            <person name="Nagy L.G."/>
            <person name="Floudas D."/>
            <person name="Copeland A."/>
            <person name="Barry K.W."/>
            <person name="Cichocki N."/>
            <person name="Veneault-Fourrey C."/>
            <person name="LaButti K."/>
            <person name="Lindquist E.A."/>
            <person name="Lipzen A."/>
            <person name="Lundell T."/>
            <person name="Morin E."/>
            <person name="Murat C."/>
            <person name="Riley R."/>
            <person name="Ohm R."/>
            <person name="Sun H."/>
            <person name="Tunlid A."/>
            <person name="Henrissat B."/>
            <person name="Grigoriev I.V."/>
            <person name="Hibbett D.S."/>
            <person name="Martin F."/>
        </authorList>
    </citation>
    <scope>NUCLEOTIDE SEQUENCE [LARGE SCALE GENOMIC DNA]</scope>
    <source>
        <strain evidence="3">FD-334 SS-4</strain>
    </source>
</reference>
<dbReference type="EMBL" id="KN817676">
    <property type="protein sequence ID" value="KJA14506.1"/>
    <property type="molecule type" value="Genomic_DNA"/>
</dbReference>
<protein>
    <submittedName>
        <fullName evidence="2">Uncharacterized protein</fullName>
    </submittedName>
</protein>
<organism evidence="2 3">
    <name type="scientific">Hypholoma sublateritium (strain FD-334 SS-4)</name>
    <dbReference type="NCBI Taxonomy" id="945553"/>
    <lineage>
        <taxon>Eukaryota</taxon>
        <taxon>Fungi</taxon>
        <taxon>Dikarya</taxon>
        <taxon>Basidiomycota</taxon>
        <taxon>Agaricomycotina</taxon>
        <taxon>Agaricomycetes</taxon>
        <taxon>Agaricomycetidae</taxon>
        <taxon>Agaricales</taxon>
        <taxon>Agaricineae</taxon>
        <taxon>Strophariaceae</taxon>
        <taxon>Hypholoma</taxon>
    </lineage>
</organism>
<sequence length="81" mass="8908">MPADENIRSTIGAAVDAPSSSEDALRLGPRKKPRLTDPLVHHGRHFGRSIHALCNVHALINNGVIRMVERSEEPEEAFTSQ</sequence>
<keyword evidence="3" id="KW-1185">Reference proteome</keyword>
<dbReference type="OrthoDB" id="2671666at2759"/>